<organism evidence="2">
    <name type="scientific">Rhizophagus irregularis (strain DAOM 181602 / DAOM 197198 / MUCL 43194)</name>
    <name type="common">Arbuscular mycorrhizal fungus</name>
    <name type="synonym">Glomus intraradices</name>
    <dbReference type="NCBI Taxonomy" id="747089"/>
    <lineage>
        <taxon>Eukaryota</taxon>
        <taxon>Fungi</taxon>
        <taxon>Fungi incertae sedis</taxon>
        <taxon>Mucoromycota</taxon>
        <taxon>Glomeromycotina</taxon>
        <taxon>Glomeromycetes</taxon>
        <taxon>Glomerales</taxon>
        <taxon>Glomeraceae</taxon>
        <taxon>Rhizophagus</taxon>
    </lineage>
</organism>
<keyword evidence="1" id="KW-0472">Membrane</keyword>
<reference evidence="2" key="1">
    <citation type="submission" date="2013-07" db="EMBL/GenBank/DDBJ databases">
        <title>The genome of an arbuscular mycorrhizal fungus provides insights into the evolution of the oldest plant symbiosis.</title>
        <authorList>
            <consortium name="DOE Joint Genome Institute"/>
            <person name="Tisserant E."/>
            <person name="Malbreil M."/>
            <person name="Kuo A."/>
            <person name="Kohler A."/>
            <person name="Symeonidi A."/>
            <person name="Balestrini R."/>
            <person name="Charron P."/>
            <person name="Duensing N."/>
            <person name="Frei-dit-Frey N."/>
            <person name="Gianinazzi-Pearson V."/>
            <person name="Gilbert B."/>
            <person name="Handa Y."/>
            <person name="Hijri M."/>
            <person name="Kaul R."/>
            <person name="Kawaguchi M."/>
            <person name="Krajinski F."/>
            <person name="Lammers P."/>
            <person name="Lapierre D."/>
            <person name="Masclaux F.G."/>
            <person name="Murat C."/>
            <person name="Morin E."/>
            <person name="Ndikumana S."/>
            <person name="Pagni M."/>
            <person name="Petitpierre D."/>
            <person name="Requena N."/>
            <person name="Rosikiewicz P."/>
            <person name="Riley R."/>
            <person name="Saito K."/>
            <person name="San Clemente H."/>
            <person name="Shapiro H."/>
            <person name="van Tuinen D."/>
            <person name="Becard G."/>
            <person name="Bonfante P."/>
            <person name="Paszkowski U."/>
            <person name="Shachar-Hill Y."/>
            <person name="Young J.P."/>
            <person name="Sanders I.R."/>
            <person name="Henrissat B."/>
            <person name="Rensing S.A."/>
            <person name="Grigoriev I.V."/>
            <person name="Corradi N."/>
            <person name="Roux C."/>
            <person name="Martin F."/>
        </authorList>
    </citation>
    <scope>NUCLEOTIDE SEQUENCE</scope>
    <source>
        <strain evidence="2">DAOM 197198</strain>
    </source>
</reference>
<keyword evidence="1" id="KW-1133">Transmembrane helix</keyword>
<feature type="transmembrane region" description="Helical" evidence="1">
    <location>
        <begin position="6"/>
        <end position="24"/>
    </location>
</feature>
<protein>
    <submittedName>
        <fullName evidence="2">Uncharacterized protein</fullName>
    </submittedName>
</protein>
<dbReference type="AlphaFoldDB" id="U9UL24"/>
<sequence>MVVATPLIFIWVRSYIFISGFVFLQMKAQRAHLTGSMRVYGKVAEHNSETLSSEDYSNIFTSFVLILAYYDIIDVTPGTNSDFVKKRSKDDIDNSDIKELIVKLVKRGNDLNENLSERVYHEVFFTPIMRILFQKLREDMKIFYCLLYLNKKFDFLSGEMSLLASAEDYDLTKNDEENRGIGESLSLLKLYGLQIYDYTEMAVPYKELYVYREVQRFHLPTNRNNEMLIQSLDNLNTYIMESGLHTPTENECILL</sequence>
<proteinExistence type="predicted"/>
<dbReference type="VEuPathDB" id="FungiDB:RhiirFUN_004480"/>
<evidence type="ECO:0000313" key="2">
    <source>
        <dbReference type="EMBL" id="ESA21060.1"/>
    </source>
</evidence>
<name>U9UL24_RHIID</name>
<accession>U9UL24</accession>
<gene>
    <name evidence="2" type="ORF">GLOINDRAFT_83985</name>
</gene>
<keyword evidence="1" id="KW-0812">Transmembrane</keyword>
<dbReference type="EMBL" id="KI276771">
    <property type="protein sequence ID" value="ESA21060.1"/>
    <property type="molecule type" value="Genomic_DNA"/>
</dbReference>
<dbReference type="HOGENOM" id="CLU_1090476_0_0_1"/>
<evidence type="ECO:0000256" key="1">
    <source>
        <dbReference type="SAM" id="Phobius"/>
    </source>
</evidence>